<accession>A0A916MWS7</accession>
<gene>
    <name evidence="2" type="ORF">LMG31506_04321</name>
</gene>
<feature type="transmembrane region" description="Helical" evidence="1">
    <location>
        <begin position="198"/>
        <end position="222"/>
    </location>
</feature>
<evidence type="ECO:0008006" key="4">
    <source>
        <dbReference type="Google" id="ProtNLM"/>
    </source>
</evidence>
<dbReference type="RefSeq" id="WP_211949219.1">
    <property type="nucleotide sequence ID" value="NZ_CAJPUY010000016.1"/>
</dbReference>
<sequence>MAASASITEIRSGQQPRWHIEDGTARLEGHWTFDQLHARGAVENELRAMEAARWDITGVERFDTVGLRTLVRRWHHALPADLQCTQAQRVLLEQIVAIGDAPALPERRLVQETLIAIGEALLGPFQHVGEFIRLLGGYVLATLVIVLRPRLLPWRELSVETYRAGVTALGITALVGFLIGMVLSYLSAQQLQQYGANIFIVDFLGIAILRELGPLLCAILIAGRSGSALTARLGAMKLSQELDAMSVHGISHTLRLHWPMITALTLAIPLLTLWTDLLALAGGALAASMQLDIPFALFIDRFRDVVPVRQLFIGLGKGLLFGLSVGMVGCYFGINVQPDSTSVGTSTTKSVVAAITLVIVLDAIVAVGLSLAGR</sequence>
<keyword evidence="1" id="KW-1133">Transmembrane helix</keyword>
<feature type="transmembrane region" description="Helical" evidence="1">
    <location>
        <begin position="131"/>
        <end position="152"/>
    </location>
</feature>
<keyword evidence="1" id="KW-0472">Membrane</keyword>
<comment type="caution">
    <text evidence="2">The sequence shown here is derived from an EMBL/GenBank/DDBJ whole genome shotgun (WGS) entry which is preliminary data.</text>
</comment>
<dbReference type="GO" id="GO:0005548">
    <property type="term" value="F:phospholipid transporter activity"/>
    <property type="evidence" value="ECO:0007669"/>
    <property type="project" value="TreeGrafter"/>
</dbReference>
<feature type="transmembrane region" description="Helical" evidence="1">
    <location>
        <begin position="256"/>
        <end position="274"/>
    </location>
</feature>
<feature type="transmembrane region" description="Helical" evidence="1">
    <location>
        <begin position="354"/>
        <end position="372"/>
    </location>
</feature>
<feature type="transmembrane region" description="Helical" evidence="1">
    <location>
        <begin position="311"/>
        <end position="334"/>
    </location>
</feature>
<dbReference type="PANTHER" id="PTHR30188">
    <property type="entry name" value="ABC TRANSPORTER PERMEASE PROTEIN-RELATED"/>
    <property type="match status" value="1"/>
</dbReference>
<dbReference type="GO" id="GO:0043190">
    <property type="term" value="C:ATP-binding cassette (ABC) transporter complex"/>
    <property type="evidence" value="ECO:0007669"/>
    <property type="project" value="InterPro"/>
</dbReference>
<evidence type="ECO:0000256" key="1">
    <source>
        <dbReference type="SAM" id="Phobius"/>
    </source>
</evidence>
<dbReference type="AlphaFoldDB" id="A0A916MWS7"/>
<evidence type="ECO:0000313" key="3">
    <source>
        <dbReference type="Proteomes" id="UP000672934"/>
    </source>
</evidence>
<keyword evidence="3" id="KW-1185">Reference proteome</keyword>
<organism evidence="2 3">
    <name type="scientific">Cupriavidus yeoncheonensis</name>
    <dbReference type="NCBI Taxonomy" id="1462994"/>
    <lineage>
        <taxon>Bacteria</taxon>
        <taxon>Pseudomonadati</taxon>
        <taxon>Pseudomonadota</taxon>
        <taxon>Betaproteobacteria</taxon>
        <taxon>Burkholderiales</taxon>
        <taxon>Burkholderiaceae</taxon>
        <taxon>Cupriavidus</taxon>
    </lineage>
</organism>
<feature type="transmembrane region" description="Helical" evidence="1">
    <location>
        <begin position="164"/>
        <end position="186"/>
    </location>
</feature>
<protein>
    <recommendedName>
        <fullName evidence="4">ABC transporter permease</fullName>
    </recommendedName>
</protein>
<dbReference type="InterPro" id="IPR030802">
    <property type="entry name" value="Permease_MalE"/>
</dbReference>
<dbReference type="Pfam" id="PF02405">
    <property type="entry name" value="MlaE"/>
    <property type="match status" value="1"/>
</dbReference>
<reference evidence="2" key="1">
    <citation type="submission" date="2021-03" db="EMBL/GenBank/DDBJ databases">
        <authorList>
            <person name="Peeters C."/>
        </authorList>
    </citation>
    <scope>NUCLEOTIDE SEQUENCE</scope>
    <source>
        <strain evidence="2">LMG 31506</strain>
    </source>
</reference>
<evidence type="ECO:0000313" key="2">
    <source>
        <dbReference type="EMBL" id="CAG2150899.1"/>
    </source>
</evidence>
<dbReference type="Proteomes" id="UP000672934">
    <property type="component" value="Unassembled WGS sequence"/>
</dbReference>
<dbReference type="PANTHER" id="PTHR30188:SF3">
    <property type="entry name" value="ABC TRANSPORTER PERMEASE"/>
    <property type="match status" value="1"/>
</dbReference>
<proteinExistence type="predicted"/>
<name>A0A916MWS7_9BURK</name>
<dbReference type="EMBL" id="CAJPUY010000016">
    <property type="protein sequence ID" value="CAG2150899.1"/>
    <property type="molecule type" value="Genomic_DNA"/>
</dbReference>
<feature type="transmembrane region" description="Helical" evidence="1">
    <location>
        <begin position="280"/>
        <end position="299"/>
    </location>
</feature>
<keyword evidence="1" id="KW-0812">Transmembrane</keyword>